<name>A0A078A775_STYLE</name>
<gene>
    <name evidence="2" type="primary">Contig12977.g13842</name>
    <name evidence="2" type="ORF">STYLEM_6702</name>
</gene>
<reference evidence="2 3" key="1">
    <citation type="submission" date="2014-06" db="EMBL/GenBank/DDBJ databases">
        <authorList>
            <person name="Swart Estienne"/>
        </authorList>
    </citation>
    <scope>NUCLEOTIDE SEQUENCE [LARGE SCALE GENOMIC DNA]</scope>
    <source>
        <strain evidence="2 3">130c</strain>
    </source>
</reference>
<dbReference type="Proteomes" id="UP000039865">
    <property type="component" value="Unassembled WGS sequence"/>
</dbReference>
<organism evidence="2 3">
    <name type="scientific">Stylonychia lemnae</name>
    <name type="common">Ciliate</name>
    <dbReference type="NCBI Taxonomy" id="5949"/>
    <lineage>
        <taxon>Eukaryota</taxon>
        <taxon>Sar</taxon>
        <taxon>Alveolata</taxon>
        <taxon>Ciliophora</taxon>
        <taxon>Intramacronucleata</taxon>
        <taxon>Spirotrichea</taxon>
        <taxon>Stichotrichia</taxon>
        <taxon>Sporadotrichida</taxon>
        <taxon>Oxytrichidae</taxon>
        <taxon>Stylonychinae</taxon>
        <taxon>Stylonychia</taxon>
    </lineage>
</organism>
<evidence type="ECO:0000313" key="3">
    <source>
        <dbReference type="Proteomes" id="UP000039865"/>
    </source>
</evidence>
<feature type="compositionally biased region" description="Basic and acidic residues" evidence="1">
    <location>
        <begin position="335"/>
        <end position="347"/>
    </location>
</feature>
<evidence type="ECO:0000313" key="2">
    <source>
        <dbReference type="EMBL" id="CDW77736.1"/>
    </source>
</evidence>
<sequence length="426" mass="48761">MKVQPALKQQNYQHQQHGKGGVGTTSPNYFAFQSKINSLIYRQNQTPSNPSKGSLQSTEMLPGTFSTEQRQQDFVNNLSNSKPFKRLMDEHRGSITDKKLNLPQKHISDFKQTFFNSKKHSLTQEQNCQRDFHEAVISNESFGKQNKKVDTAIGSNQDDIVSKKVLFSNVNNESTVVKSVVKKENSEVVNQILIKQFLTSPKKAFYNMKDLYENYSKSCKLQEKVKLNQTQQPQKSNMRDFSFQVTDNPEQEEAKLNETADNSHDSTRLQLYDNTQREIYSAFPQKHRSANNRKYYASNNMSQRNSASLVFSIHTASTKNQNRRHIDKVIASENSRRDVHPSADARSYRASPQSSRAFDYVSTQNHVDVHFNMIDSSKAQKFKKIIIESSDLKDTSIMTDFNYNIAGGGYYESSSRAKKGHTKPNS</sequence>
<accession>A0A078A775</accession>
<dbReference type="EMBL" id="CCKQ01006423">
    <property type="protein sequence ID" value="CDW77736.1"/>
    <property type="molecule type" value="Genomic_DNA"/>
</dbReference>
<protein>
    <submittedName>
        <fullName evidence="2">Uncharacterized protein</fullName>
    </submittedName>
</protein>
<dbReference type="AlphaFoldDB" id="A0A078A775"/>
<feature type="region of interest" description="Disordered" evidence="1">
    <location>
        <begin position="335"/>
        <end position="354"/>
    </location>
</feature>
<evidence type="ECO:0000256" key="1">
    <source>
        <dbReference type="SAM" id="MobiDB-lite"/>
    </source>
</evidence>
<feature type="region of interest" description="Disordered" evidence="1">
    <location>
        <begin position="1"/>
        <end position="26"/>
    </location>
</feature>
<proteinExistence type="predicted"/>
<keyword evidence="3" id="KW-1185">Reference proteome</keyword>
<dbReference type="InParanoid" id="A0A078A775"/>